<organism evidence="9 10">
    <name type="scientific">Dimorphilus gyrociliatus</name>
    <dbReference type="NCBI Taxonomy" id="2664684"/>
    <lineage>
        <taxon>Eukaryota</taxon>
        <taxon>Metazoa</taxon>
        <taxon>Spiralia</taxon>
        <taxon>Lophotrochozoa</taxon>
        <taxon>Annelida</taxon>
        <taxon>Polychaeta</taxon>
        <taxon>Polychaeta incertae sedis</taxon>
        <taxon>Dinophilidae</taxon>
        <taxon>Dimorphilus</taxon>
    </lineage>
</organism>
<feature type="transmembrane region" description="Helical" evidence="7">
    <location>
        <begin position="116"/>
        <end position="135"/>
    </location>
</feature>
<keyword evidence="6" id="KW-0675">Receptor</keyword>
<evidence type="ECO:0000259" key="8">
    <source>
        <dbReference type="PROSITE" id="PS50262"/>
    </source>
</evidence>
<dbReference type="Gene3D" id="1.20.1070.10">
    <property type="entry name" value="Rhodopsin 7-helix transmembrane proteins"/>
    <property type="match status" value="1"/>
</dbReference>
<dbReference type="GO" id="GO:0004930">
    <property type="term" value="F:G protein-coupled receptor activity"/>
    <property type="evidence" value="ECO:0007669"/>
    <property type="project" value="InterPro"/>
</dbReference>
<evidence type="ECO:0000313" key="10">
    <source>
        <dbReference type="Proteomes" id="UP000549394"/>
    </source>
</evidence>
<evidence type="ECO:0000313" key="9">
    <source>
        <dbReference type="EMBL" id="CAD5114962.1"/>
    </source>
</evidence>
<evidence type="ECO:0000256" key="4">
    <source>
        <dbReference type="ARBA" id="ARBA00022989"/>
    </source>
</evidence>
<dbReference type="PROSITE" id="PS50262">
    <property type="entry name" value="G_PROTEIN_RECEP_F1_2"/>
    <property type="match status" value="1"/>
</dbReference>
<name>A0A7I8VK54_9ANNE</name>
<dbReference type="PANTHER" id="PTHR24241:SF59">
    <property type="entry name" value="ADIPOKINETIC HORMONE RECEPTOR, ISOFORM C"/>
    <property type="match status" value="1"/>
</dbReference>
<feature type="transmembrane region" description="Helical" evidence="7">
    <location>
        <begin position="79"/>
        <end position="101"/>
    </location>
</feature>
<feature type="domain" description="G-protein coupled receptors family 1 profile" evidence="8">
    <location>
        <begin position="1"/>
        <end position="132"/>
    </location>
</feature>
<dbReference type="GO" id="GO:0005886">
    <property type="term" value="C:plasma membrane"/>
    <property type="evidence" value="ECO:0007669"/>
    <property type="project" value="UniProtKB-SubCell"/>
</dbReference>
<dbReference type="PRINTS" id="PR00237">
    <property type="entry name" value="GPCRRHODOPSN"/>
</dbReference>
<keyword evidence="10" id="KW-1185">Reference proteome</keyword>
<dbReference type="InterPro" id="IPR000276">
    <property type="entry name" value="GPCR_Rhodpsn"/>
</dbReference>
<keyword evidence="2" id="KW-1003">Cell membrane</keyword>
<keyword evidence="3 7" id="KW-0812">Transmembrane</keyword>
<evidence type="ECO:0000256" key="6">
    <source>
        <dbReference type="ARBA" id="ARBA00023170"/>
    </source>
</evidence>
<evidence type="ECO:0000256" key="1">
    <source>
        <dbReference type="ARBA" id="ARBA00004651"/>
    </source>
</evidence>
<comment type="caution">
    <text evidence="9">The sequence shown here is derived from an EMBL/GenBank/DDBJ whole genome shotgun (WGS) entry which is preliminary data.</text>
</comment>
<protein>
    <submittedName>
        <fullName evidence="9">DgyrCDS3994</fullName>
    </submittedName>
</protein>
<dbReference type="GO" id="GO:0032870">
    <property type="term" value="P:cellular response to hormone stimulus"/>
    <property type="evidence" value="ECO:0007669"/>
    <property type="project" value="TreeGrafter"/>
</dbReference>
<keyword evidence="5 7" id="KW-0472">Membrane</keyword>
<accession>A0A7I8VK54</accession>
<dbReference type="AlphaFoldDB" id="A0A7I8VK54"/>
<dbReference type="SUPFAM" id="SSF81321">
    <property type="entry name" value="Family A G protein-coupled receptor-like"/>
    <property type="match status" value="1"/>
</dbReference>
<feature type="transmembrane region" description="Helical" evidence="7">
    <location>
        <begin position="6"/>
        <end position="32"/>
    </location>
</feature>
<evidence type="ECO:0000256" key="5">
    <source>
        <dbReference type="ARBA" id="ARBA00023136"/>
    </source>
</evidence>
<dbReference type="InterPro" id="IPR017452">
    <property type="entry name" value="GPCR_Rhodpsn_7TM"/>
</dbReference>
<dbReference type="Pfam" id="PF00001">
    <property type="entry name" value="7tm_1"/>
    <property type="match status" value="1"/>
</dbReference>
<dbReference type="Proteomes" id="UP000549394">
    <property type="component" value="Unassembled WGS sequence"/>
</dbReference>
<dbReference type="PANTHER" id="PTHR24241">
    <property type="entry name" value="NEUROPEPTIDE RECEPTOR-RELATED G-PROTEIN COUPLED RECEPTOR"/>
    <property type="match status" value="1"/>
</dbReference>
<keyword evidence="4 7" id="KW-1133">Transmembrane helix</keyword>
<reference evidence="9 10" key="1">
    <citation type="submission" date="2020-08" db="EMBL/GenBank/DDBJ databases">
        <authorList>
            <person name="Hejnol A."/>
        </authorList>
    </citation>
    <scope>NUCLEOTIDE SEQUENCE [LARGE SCALE GENOMIC DNA]</scope>
</reference>
<evidence type="ECO:0000256" key="7">
    <source>
        <dbReference type="SAM" id="Phobius"/>
    </source>
</evidence>
<evidence type="ECO:0000256" key="3">
    <source>
        <dbReference type="ARBA" id="ARBA00022692"/>
    </source>
</evidence>
<gene>
    <name evidence="9" type="ORF">DGYR_LOCUS3756</name>
</gene>
<dbReference type="OrthoDB" id="6435638at2759"/>
<dbReference type="EMBL" id="CAJFCJ010000005">
    <property type="protein sequence ID" value="CAD5114962.1"/>
    <property type="molecule type" value="Genomic_DNA"/>
</dbReference>
<dbReference type="GO" id="GO:0042277">
    <property type="term" value="F:peptide binding"/>
    <property type="evidence" value="ECO:0007669"/>
    <property type="project" value="TreeGrafter"/>
</dbReference>
<comment type="subcellular location">
    <subcellularLocation>
        <location evidence="1">Cell membrane</location>
        <topology evidence="1">Multi-pass membrane protein</topology>
    </subcellularLocation>
</comment>
<sequence length="201" mass="22947">MAHEMAYNVFNICTVYIVPLLVIIGTYTLILLEISKKSRESREQVGGVATGKKSDCEQLRRSGVGKIQKAKMKTLKMTVMIVLAFILCWTPYYTMSTWYWIDPDSAKTVDKKLERILFIFAVSNSCVDPIVYGLFTLDFRKEVTKCCCKQFSNRSVTSRAPSSVGTRQYLLQKDKHEAISLSMRNEHSFELKKHSFAGSED</sequence>
<evidence type="ECO:0000256" key="2">
    <source>
        <dbReference type="ARBA" id="ARBA00022475"/>
    </source>
</evidence>
<proteinExistence type="predicted"/>